<keyword evidence="1" id="KW-0675">Receptor</keyword>
<protein>
    <submittedName>
        <fullName evidence="1">Netrin receptor UNC5D</fullName>
    </submittedName>
</protein>
<evidence type="ECO:0000313" key="2">
    <source>
        <dbReference type="Proteomes" id="UP001249851"/>
    </source>
</evidence>
<comment type="caution">
    <text evidence="1">The sequence shown here is derived from an EMBL/GenBank/DDBJ whole genome shotgun (WGS) entry which is preliminary data.</text>
</comment>
<keyword evidence="2" id="KW-1185">Reference proteome</keyword>
<proteinExistence type="predicted"/>
<gene>
    <name evidence="1" type="ORF">P5673_025347</name>
</gene>
<dbReference type="Proteomes" id="UP001249851">
    <property type="component" value="Unassembled WGS sequence"/>
</dbReference>
<name>A0AAD9Q250_ACRCE</name>
<sequence>MSFICYNFFTNAQEPSVKVDSEPRKKGSGKAATLSECFEGIASGHIVFEQNGVEVFTINDMTTVQQDLPSDLNVLAESPSKSEILAEDELLLSPTIKLMGTRMQPNGKLGVHIPHVANMILSSPKWNIILKELGQNGKWKAIKQSDNNGISKFFSESNHVKLFTDHLSTFVIVGKYDRTSLSMFKRMKIAAFCGEPQGDGLAIMLYIFDDCEWSYETLISREKKEGRRLVSSIESLTFSVTSGDDVVVTVKDAEDWQLNKSASQLTVSHKSLKNSFTEFPACELQFNSASQPAKEENGAKISQAVGNGEMVNAKTTI</sequence>
<evidence type="ECO:0000313" key="1">
    <source>
        <dbReference type="EMBL" id="KAK2553372.1"/>
    </source>
</evidence>
<dbReference type="EMBL" id="JARQWQ010000078">
    <property type="protein sequence ID" value="KAK2553372.1"/>
    <property type="molecule type" value="Genomic_DNA"/>
</dbReference>
<organism evidence="1 2">
    <name type="scientific">Acropora cervicornis</name>
    <name type="common">Staghorn coral</name>
    <dbReference type="NCBI Taxonomy" id="6130"/>
    <lineage>
        <taxon>Eukaryota</taxon>
        <taxon>Metazoa</taxon>
        <taxon>Cnidaria</taxon>
        <taxon>Anthozoa</taxon>
        <taxon>Hexacorallia</taxon>
        <taxon>Scleractinia</taxon>
        <taxon>Astrocoeniina</taxon>
        <taxon>Acroporidae</taxon>
        <taxon>Acropora</taxon>
    </lineage>
</organism>
<reference evidence="1" key="2">
    <citation type="journal article" date="2023" name="Science">
        <title>Genomic signatures of disease resistance in endangered staghorn corals.</title>
        <authorList>
            <person name="Vollmer S.V."/>
            <person name="Selwyn J.D."/>
            <person name="Despard B.A."/>
            <person name="Roesel C.L."/>
        </authorList>
    </citation>
    <scope>NUCLEOTIDE SEQUENCE</scope>
    <source>
        <strain evidence="1">K2</strain>
    </source>
</reference>
<dbReference type="AlphaFoldDB" id="A0AAD9Q250"/>
<accession>A0AAD9Q250</accession>
<reference evidence="1" key="1">
    <citation type="journal article" date="2023" name="G3 (Bethesda)">
        <title>Whole genome assembly and annotation of the endangered Caribbean coral Acropora cervicornis.</title>
        <authorList>
            <person name="Selwyn J.D."/>
            <person name="Vollmer S.V."/>
        </authorList>
    </citation>
    <scope>NUCLEOTIDE SEQUENCE</scope>
    <source>
        <strain evidence="1">K2</strain>
    </source>
</reference>